<protein>
    <submittedName>
        <fullName evidence="1">Uncharacterized protein</fullName>
    </submittedName>
</protein>
<dbReference type="EMBL" id="ADBJ01000047">
    <property type="protein sequence ID" value="EFA76556.1"/>
    <property type="molecule type" value="Genomic_DNA"/>
</dbReference>
<sequence>MVLTVKSTKEITEEWIEFTLAVSKISDENARQWLEKRVRYLRNAFSDNEFRKDKEHIVYREKYHLSKDIVANLSDQEAINVLRPWLTPVIPIRIDKL</sequence>
<dbReference type="AlphaFoldDB" id="D3BQ05"/>
<evidence type="ECO:0000313" key="2">
    <source>
        <dbReference type="Proteomes" id="UP000001396"/>
    </source>
</evidence>
<organism evidence="1 2">
    <name type="scientific">Heterostelium pallidum (strain ATCC 26659 / Pp 5 / PN500)</name>
    <name type="common">Cellular slime mold</name>
    <name type="synonym">Polysphondylium pallidum</name>
    <dbReference type="NCBI Taxonomy" id="670386"/>
    <lineage>
        <taxon>Eukaryota</taxon>
        <taxon>Amoebozoa</taxon>
        <taxon>Evosea</taxon>
        <taxon>Eumycetozoa</taxon>
        <taxon>Dictyostelia</taxon>
        <taxon>Acytosteliales</taxon>
        <taxon>Acytosteliaceae</taxon>
        <taxon>Heterostelium</taxon>
    </lineage>
</organism>
<keyword evidence="2" id="KW-1185">Reference proteome</keyword>
<name>D3BQ05_HETP5</name>
<dbReference type="GeneID" id="31365796"/>
<evidence type="ECO:0000313" key="1">
    <source>
        <dbReference type="EMBL" id="EFA76556.1"/>
    </source>
</evidence>
<accession>D3BQ05</accession>
<gene>
    <name evidence="1" type="ORF">PPL_10325</name>
</gene>
<proteinExistence type="predicted"/>
<comment type="caution">
    <text evidence="1">The sequence shown here is derived from an EMBL/GenBank/DDBJ whole genome shotgun (WGS) entry which is preliminary data.</text>
</comment>
<dbReference type="InParanoid" id="D3BQ05"/>
<dbReference type="RefSeq" id="XP_020428688.1">
    <property type="nucleotide sequence ID" value="XM_020581103.1"/>
</dbReference>
<dbReference type="Proteomes" id="UP000001396">
    <property type="component" value="Unassembled WGS sequence"/>
</dbReference>
<reference evidence="1 2" key="1">
    <citation type="journal article" date="2011" name="Genome Res.">
        <title>Phylogeny-wide analysis of social amoeba genomes highlights ancient origins for complex intercellular communication.</title>
        <authorList>
            <person name="Heidel A.J."/>
            <person name="Lawal H.M."/>
            <person name="Felder M."/>
            <person name="Schilde C."/>
            <person name="Helps N.R."/>
            <person name="Tunggal B."/>
            <person name="Rivero F."/>
            <person name="John U."/>
            <person name="Schleicher M."/>
            <person name="Eichinger L."/>
            <person name="Platzer M."/>
            <person name="Noegel A.A."/>
            <person name="Schaap P."/>
            <person name="Gloeckner G."/>
        </authorList>
    </citation>
    <scope>NUCLEOTIDE SEQUENCE [LARGE SCALE GENOMIC DNA]</scope>
    <source>
        <strain evidence="2">ATCC 26659 / Pp 5 / PN500</strain>
    </source>
</reference>